<accession>A0AAE2W0D3</accession>
<gene>
    <name evidence="3" type="ORF">JQV55_16470</name>
</gene>
<protein>
    <submittedName>
        <fullName evidence="3">FAD-binding oxidoreductase</fullName>
    </submittedName>
</protein>
<evidence type="ECO:0000259" key="2">
    <source>
        <dbReference type="Pfam" id="PF01266"/>
    </source>
</evidence>
<dbReference type="Proteomes" id="UP000732193">
    <property type="component" value="Unassembled WGS sequence"/>
</dbReference>
<dbReference type="Pfam" id="PF01266">
    <property type="entry name" value="DAO"/>
    <property type="match status" value="1"/>
</dbReference>
<proteinExistence type="predicted"/>
<dbReference type="EMBL" id="JAFBRM010000004">
    <property type="protein sequence ID" value="MBM1715165.1"/>
    <property type="molecule type" value="Genomic_DNA"/>
</dbReference>
<dbReference type="AlphaFoldDB" id="A0AAE2W0D3"/>
<evidence type="ECO:0000256" key="1">
    <source>
        <dbReference type="ARBA" id="ARBA00023002"/>
    </source>
</evidence>
<keyword evidence="4" id="KW-1185">Reference proteome</keyword>
<feature type="domain" description="FAD dependent oxidoreductase" evidence="2">
    <location>
        <begin position="8"/>
        <end position="395"/>
    </location>
</feature>
<organism evidence="3 4">
    <name type="scientific">Sulfitobacter geojensis</name>
    <dbReference type="NCBI Taxonomy" id="1342299"/>
    <lineage>
        <taxon>Bacteria</taxon>
        <taxon>Pseudomonadati</taxon>
        <taxon>Pseudomonadota</taxon>
        <taxon>Alphaproteobacteria</taxon>
        <taxon>Rhodobacterales</taxon>
        <taxon>Roseobacteraceae</taxon>
        <taxon>Sulfitobacter</taxon>
    </lineage>
</organism>
<dbReference type="GO" id="GO:0016491">
    <property type="term" value="F:oxidoreductase activity"/>
    <property type="evidence" value="ECO:0007669"/>
    <property type="project" value="UniProtKB-KW"/>
</dbReference>
<dbReference type="GO" id="GO:0005737">
    <property type="term" value="C:cytoplasm"/>
    <property type="evidence" value="ECO:0007669"/>
    <property type="project" value="TreeGrafter"/>
</dbReference>
<dbReference type="PANTHER" id="PTHR13847">
    <property type="entry name" value="SARCOSINE DEHYDROGENASE-RELATED"/>
    <property type="match status" value="1"/>
</dbReference>
<dbReference type="Gene3D" id="3.50.50.60">
    <property type="entry name" value="FAD/NAD(P)-binding domain"/>
    <property type="match status" value="2"/>
</dbReference>
<dbReference type="Gene3D" id="3.30.9.10">
    <property type="entry name" value="D-Amino Acid Oxidase, subunit A, domain 2"/>
    <property type="match status" value="1"/>
</dbReference>
<sequence length="414" mass="44800">MSQESLRVGVVGGGIVGICTALSLQEAGHTVTLIERDLPGQGASFGNAGIISPWSIVPQAMPGIWKQIPEMLLRPDGPAAISLRQGPSYLPWFMRFLRQSSPDKVKATSEAMQFLCGDSISLYRHHLKGTGHEDLIADAMYVHAFRNADAANLNGLGYQMRREAGAALELIQAAELRDLEPDLAHDFQAAILIKGQARARDPGRIGAVFAQKITQQGGTVLQETVKDLRPNQSLWHVVTDTQTRVFDKVVLTAGIWSTGLLKKLGIRVPLAAERGYHVAYERAIAQLNNSVMDTDAMAVASSMNTGIRVAGTAEFGAIASPPNPKRIKSLRRVAEQMVPKLKGAKVETWMGIRPSFPDSLPLIEEFAQHPGLIGAFGHSHYGLMMAPKTGRIVADIVSGKPLNTDLSAFSAERF</sequence>
<name>A0AAE2W0D3_9RHOB</name>
<dbReference type="PANTHER" id="PTHR13847:SF289">
    <property type="entry name" value="GLYCINE OXIDASE"/>
    <property type="match status" value="1"/>
</dbReference>
<reference evidence="3 4" key="1">
    <citation type="submission" date="2021-01" db="EMBL/GenBank/DDBJ databases">
        <title>Diatom-associated Roseobacters Show Island Model of Population Structure.</title>
        <authorList>
            <person name="Qu L."/>
            <person name="Feng X."/>
            <person name="Chen Y."/>
            <person name="Li L."/>
            <person name="Wang X."/>
            <person name="Hu Z."/>
            <person name="Wang H."/>
            <person name="Luo H."/>
        </authorList>
    </citation>
    <scope>NUCLEOTIDE SEQUENCE [LARGE SCALE GENOMIC DNA]</scope>
    <source>
        <strain evidence="3 4">TR60-84</strain>
    </source>
</reference>
<dbReference type="InterPro" id="IPR036188">
    <property type="entry name" value="FAD/NAD-bd_sf"/>
</dbReference>
<keyword evidence="1" id="KW-0560">Oxidoreductase</keyword>
<evidence type="ECO:0000313" key="4">
    <source>
        <dbReference type="Proteomes" id="UP000732193"/>
    </source>
</evidence>
<evidence type="ECO:0000313" key="3">
    <source>
        <dbReference type="EMBL" id="MBM1715165.1"/>
    </source>
</evidence>
<dbReference type="InterPro" id="IPR006076">
    <property type="entry name" value="FAD-dep_OxRdtase"/>
</dbReference>
<comment type="caution">
    <text evidence="3">The sequence shown here is derived from an EMBL/GenBank/DDBJ whole genome shotgun (WGS) entry which is preliminary data.</text>
</comment>
<dbReference type="RefSeq" id="WP_203243033.1">
    <property type="nucleotide sequence ID" value="NZ_JAFBRH010000004.1"/>
</dbReference>
<dbReference type="SUPFAM" id="SSF54373">
    <property type="entry name" value="FAD-linked reductases, C-terminal domain"/>
    <property type="match status" value="1"/>
</dbReference>
<dbReference type="SUPFAM" id="SSF51905">
    <property type="entry name" value="FAD/NAD(P)-binding domain"/>
    <property type="match status" value="1"/>
</dbReference>